<dbReference type="EMBL" id="KB445797">
    <property type="protein sequence ID" value="EMD36677.1"/>
    <property type="molecule type" value="Genomic_DNA"/>
</dbReference>
<proteinExistence type="predicted"/>
<keyword evidence="2" id="KW-1185">Reference proteome</keyword>
<sequence length="131" mass="15280">MPPMWNFARTWWAGHLLDARYMPELGRALRGFVETRLDDWLRDRGASVQPIFSYVNKVDVCAKARRWYKNGSDDGLVAALDEIIDRRVKELVAEAVQSPEMFLPWELPRIKVWSTANGYMPDEEEHNQEDA</sequence>
<reference evidence="1 2" key="1">
    <citation type="journal article" date="2012" name="Proc. Natl. Acad. Sci. U.S.A.">
        <title>Comparative genomics of Ceriporiopsis subvermispora and Phanerochaete chrysosporium provide insight into selective ligninolysis.</title>
        <authorList>
            <person name="Fernandez-Fueyo E."/>
            <person name="Ruiz-Duenas F.J."/>
            <person name="Ferreira P."/>
            <person name="Floudas D."/>
            <person name="Hibbett D.S."/>
            <person name="Canessa P."/>
            <person name="Larrondo L.F."/>
            <person name="James T.Y."/>
            <person name="Seelenfreund D."/>
            <person name="Lobos S."/>
            <person name="Polanco R."/>
            <person name="Tello M."/>
            <person name="Honda Y."/>
            <person name="Watanabe T."/>
            <person name="Watanabe T."/>
            <person name="Ryu J.S."/>
            <person name="Kubicek C.P."/>
            <person name="Schmoll M."/>
            <person name="Gaskell J."/>
            <person name="Hammel K.E."/>
            <person name="St John F.J."/>
            <person name="Vanden Wymelenberg A."/>
            <person name="Sabat G."/>
            <person name="Splinter BonDurant S."/>
            <person name="Syed K."/>
            <person name="Yadav J.S."/>
            <person name="Doddapaneni H."/>
            <person name="Subramanian V."/>
            <person name="Lavin J.L."/>
            <person name="Oguiza J.A."/>
            <person name="Perez G."/>
            <person name="Pisabarro A.G."/>
            <person name="Ramirez L."/>
            <person name="Santoyo F."/>
            <person name="Master E."/>
            <person name="Coutinho P.M."/>
            <person name="Henrissat B."/>
            <person name="Lombard V."/>
            <person name="Magnuson J.K."/>
            <person name="Kuees U."/>
            <person name="Hori C."/>
            <person name="Igarashi K."/>
            <person name="Samejima M."/>
            <person name="Held B.W."/>
            <person name="Barry K.W."/>
            <person name="LaButti K.M."/>
            <person name="Lapidus A."/>
            <person name="Lindquist E.A."/>
            <person name="Lucas S.M."/>
            <person name="Riley R."/>
            <person name="Salamov A.A."/>
            <person name="Hoffmeister D."/>
            <person name="Schwenk D."/>
            <person name="Hadar Y."/>
            <person name="Yarden O."/>
            <person name="de Vries R.P."/>
            <person name="Wiebenga A."/>
            <person name="Stenlid J."/>
            <person name="Eastwood D."/>
            <person name="Grigoriev I.V."/>
            <person name="Berka R.M."/>
            <person name="Blanchette R.A."/>
            <person name="Kersten P."/>
            <person name="Martinez A.T."/>
            <person name="Vicuna R."/>
            <person name="Cullen D."/>
        </authorList>
    </citation>
    <scope>NUCLEOTIDE SEQUENCE [LARGE SCALE GENOMIC DNA]</scope>
    <source>
        <strain evidence="1 2">B</strain>
    </source>
</reference>
<gene>
    <name evidence="1" type="ORF">CERSUDRAFT_114630</name>
</gene>
<protein>
    <submittedName>
        <fullName evidence="1">Uncharacterized protein</fullName>
    </submittedName>
</protein>
<dbReference type="HOGENOM" id="CLU_1927345_0_0_1"/>
<evidence type="ECO:0000313" key="1">
    <source>
        <dbReference type="EMBL" id="EMD36677.1"/>
    </source>
</evidence>
<evidence type="ECO:0000313" key="2">
    <source>
        <dbReference type="Proteomes" id="UP000016930"/>
    </source>
</evidence>
<organism evidence="1 2">
    <name type="scientific">Ceriporiopsis subvermispora (strain B)</name>
    <name type="common">White-rot fungus</name>
    <name type="synonym">Gelatoporia subvermispora</name>
    <dbReference type="NCBI Taxonomy" id="914234"/>
    <lineage>
        <taxon>Eukaryota</taxon>
        <taxon>Fungi</taxon>
        <taxon>Dikarya</taxon>
        <taxon>Basidiomycota</taxon>
        <taxon>Agaricomycotina</taxon>
        <taxon>Agaricomycetes</taxon>
        <taxon>Polyporales</taxon>
        <taxon>Gelatoporiaceae</taxon>
        <taxon>Gelatoporia</taxon>
    </lineage>
</organism>
<dbReference type="AlphaFoldDB" id="M2RDZ7"/>
<accession>M2RDZ7</accession>
<name>M2RDZ7_CERS8</name>
<dbReference type="Proteomes" id="UP000016930">
    <property type="component" value="Unassembled WGS sequence"/>
</dbReference>